<protein>
    <submittedName>
        <fullName evidence="2">Uncharacterized protein</fullName>
    </submittedName>
</protein>
<name>A0ABQ9XZV6_9EUKA</name>
<dbReference type="Proteomes" id="UP001281761">
    <property type="component" value="Unassembled WGS sequence"/>
</dbReference>
<evidence type="ECO:0000313" key="2">
    <source>
        <dbReference type="EMBL" id="KAK2956989.1"/>
    </source>
</evidence>
<organism evidence="2 3">
    <name type="scientific">Blattamonas nauphoetae</name>
    <dbReference type="NCBI Taxonomy" id="2049346"/>
    <lineage>
        <taxon>Eukaryota</taxon>
        <taxon>Metamonada</taxon>
        <taxon>Preaxostyla</taxon>
        <taxon>Oxymonadida</taxon>
        <taxon>Blattamonas</taxon>
    </lineage>
</organism>
<feature type="region of interest" description="Disordered" evidence="1">
    <location>
        <begin position="305"/>
        <end position="336"/>
    </location>
</feature>
<reference evidence="2 3" key="1">
    <citation type="journal article" date="2022" name="bioRxiv">
        <title>Genomics of Preaxostyla Flagellates Illuminates Evolutionary Transitions and the Path Towards Mitochondrial Loss.</title>
        <authorList>
            <person name="Novak L.V.F."/>
            <person name="Treitli S.C."/>
            <person name="Pyrih J."/>
            <person name="Halakuc P."/>
            <person name="Pipaliya S.V."/>
            <person name="Vacek V."/>
            <person name="Brzon O."/>
            <person name="Soukal P."/>
            <person name="Eme L."/>
            <person name="Dacks J.B."/>
            <person name="Karnkowska A."/>
            <person name="Elias M."/>
            <person name="Hampl V."/>
        </authorList>
    </citation>
    <scope>NUCLEOTIDE SEQUENCE [LARGE SCALE GENOMIC DNA]</scope>
    <source>
        <strain evidence="2">NAU3</strain>
        <tissue evidence="2">Gut</tissue>
    </source>
</reference>
<gene>
    <name evidence="2" type="ORF">BLNAU_8064</name>
</gene>
<feature type="compositionally biased region" description="Basic and acidic residues" evidence="1">
    <location>
        <begin position="322"/>
        <end position="336"/>
    </location>
</feature>
<evidence type="ECO:0000313" key="3">
    <source>
        <dbReference type="Proteomes" id="UP001281761"/>
    </source>
</evidence>
<feature type="compositionally biased region" description="Low complexity" evidence="1">
    <location>
        <begin position="309"/>
        <end position="321"/>
    </location>
</feature>
<accession>A0ABQ9XZV6</accession>
<proteinExistence type="predicted"/>
<comment type="caution">
    <text evidence="2">The sequence shown here is derived from an EMBL/GenBank/DDBJ whole genome shotgun (WGS) entry which is preliminary data.</text>
</comment>
<sequence>MEPVTNEVGTSSAPTCSDLSFSNLLDLINCQPFLNWSGEKLESNSEKVTIFRSLVATVKFQPVLDVSLETKAVKFLKIVEPQNESSADGFLNSLAQITDESSTNFVESVVVLISSTSQAITTTSMKMLSQLIWHCSTKNLLLLVKADLIPELVITLNPLSLSFTEAVDIHTSLMTTIPTSLYLATPDSLVRLGIEDGYEQQAVHETSLGRIRQEPANASNCFFLLSDHKHCLCVIVVDSGIISCRHTLLLFRHHSRTAPTVRKWKLSMLTIGSGSSSLSNADAMPFPNGSTSTIIVGCSEDHKNRGTCSYTPSTRSSLSPLSKREEEGGTEAREAMRSKRCRTCIAPSSERSLCTPAPPHTDRSSASPSTGLDSICLGDGDCVLTLFPTVIVGCWLVVESMAVSPSTHHRPSSRLHKLDRNLHVTEQTGREHANADCQPSLRLRMRIASHPLRHTGTELWTQTIDNDDTTLRDRDL</sequence>
<keyword evidence="3" id="KW-1185">Reference proteome</keyword>
<evidence type="ECO:0000256" key="1">
    <source>
        <dbReference type="SAM" id="MobiDB-lite"/>
    </source>
</evidence>
<dbReference type="EMBL" id="JARBJD010000050">
    <property type="protein sequence ID" value="KAK2956989.1"/>
    <property type="molecule type" value="Genomic_DNA"/>
</dbReference>